<reference evidence="2 3" key="1">
    <citation type="submission" date="2019-09" db="EMBL/GenBank/DDBJ databases">
        <title>Draft genome sequence of Psychrobacter nivimaris LAMA 639, in search for biotechnological relevant genes.</title>
        <authorList>
            <person name="Lima A.O.S."/>
            <person name="Staloch B.E.K."/>
            <person name="Freitas R.C."/>
            <person name="Niero H."/>
            <person name="Silva M.A.C."/>
        </authorList>
    </citation>
    <scope>NUCLEOTIDE SEQUENCE [LARGE SCALE GENOMIC DNA]</scope>
    <source>
        <strain evidence="2 3">LAMA 639</strain>
    </source>
</reference>
<keyword evidence="3" id="KW-1185">Reference proteome</keyword>
<evidence type="ECO:0000313" key="2">
    <source>
        <dbReference type="EMBL" id="KAF0567602.1"/>
    </source>
</evidence>
<dbReference type="InterPro" id="IPR000157">
    <property type="entry name" value="TIR_dom"/>
</dbReference>
<comment type="caution">
    <text evidence="2">The sequence shown here is derived from an EMBL/GenBank/DDBJ whole genome shotgun (WGS) entry which is preliminary data.</text>
</comment>
<gene>
    <name evidence="2" type="ORF">FQV37_2047</name>
</gene>
<dbReference type="AlphaFoldDB" id="A0A6N7BX49"/>
<dbReference type="Proteomes" id="UP000471465">
    <property type="component" value="Unassembled WGS sequence"/>
</dbReference>
<evidence type="ECO:0000259" key="1">
    <source>
        <dbReference type="PROSITE" id="PS50104"/>
    </source>
</evidence>
<proteinExistence type="predicted"/>
<dbReference type="EMBL" id="VZIZ01000040">
    <property type="protein sequence ID" value="KAF0567602.1"/>
    <property type="molecule type" value="Genomic_DNA"/>
</dbReference>
<dbReference type="RefSeq" id="WP_160023533.1">
    <property type="nucleotide sequence ID" value="NZ_VZIZ01000040.1"/>
</dbReference>
<dbReference type="PROSITE" id="PS50104">
    <property type="entry name" value="TIR"/>
    <property type="match status" value="1"/>
</dbReference>
<dbReference type="Pfam" id="PF13676">
    <property type="entry name" value="TIR_2"/>
    <property type="match status" value="1"/>
</dbReference>
<dbReference type="SUPFAM" id="SSF52200">
    <property type="entry name" value="Toll/Interleukin receptor TIR domain"/>
    <property type="match status" value="1"/>
</dbReference>
<evidence type="ECO:0000313" key="3">
    <source>
        <dbReference type="Proteomes" id="UP000471465"/>
    </source>
</evidence>
<organism evidence="2 3">
    <name type="scientific">Psychrobacter nivimaris</name>
    <dbReference type="NCBI Taxonomy" id="281738"/>
    <lineage>
        <taxon>Bacteria</taxon>
        <taxon>Pseudomonadati</taxon>
        <taxon>Pseudomonadota</taxon>
        <taxon>Gammaproteobacteria</taxon>
        <taxon>Moraxellales</taxon>
        <taxon>Moraxellaceae</taxon>
        <taxon>Psychrobacter</taxon>
    </lineage>
</organism>
<sequence length="391" mass="44795">MKNYCYQLIILGKDFDIQEAIISSLEDKVKEIGIEISHFKIINNKNFEEYTDASPSFCIYLGRNEAGSQFADVELLKEIVVDASLVLPIVQGSLKDFNQCVPNIISTYNGLAVSEKDKDIKVEKIANNILEAFSLLRKNRRVFISYKRDESTSIAIQLYEALEKNGFDVFLDTHSIRPSEPFQDELWHRMADSDVVVLLNTSNFLGSMWTTQELAMANKLLLGMIVISWPDHSIKDHRDAEISFPIQLKANDFNNKGKQLDDNVVDIIIGNVESIRARTLAARRDNLISNFMKMAKSKGYKPQLDSYKIISMTKNNEEIVLVPAVGIPNSLNYESSSIFVEEISKEKYKHVYILFDETCIRDYWLKHLKWLDSSLSVETLSILKVQKWLTN</sequence>
<feature type="domain" description="TIR" evidence="1">
    <location>
        <begin position="138"/>
        <end position="351"/>
    </location>
</feature>
<name>A0A6N7BX49_9GAMM</name>
<dbReference type="Gene3D" id="3.40.50.10140">
    <property type="entry name" value="Toll/interleukin-1 receptor homology (TIR) domain"/>
    <property type="match status" value="1"/>
</dbReference>
<dbReference type="GO" id="GO:0007165">
    <property type="term" value="P:signal transduction"/>
    <property type="evidence" value="ECO:0007669"/>
    <property type="project" value="InterPro"/>
</dbReference>
<accession>A0A6N7BX49</accession>
<dbReference type="InterPro" id="IPR035897">
    <property type="entry name" value="Toll_tir_struct_dom_sf"/>
</dbReference>
<protein>
    <recommendedName>
        <fullName evidence="1">TIR domain-containing protein</fullName>
    </recommendedName>
</protein>